<comment type="subcellular location">
    <subcellularLocation>
        <location evidence="1">Cell outer membrane</location>
    </subcellularLocation>
</comment>
<dbReference type="eggNOG" id="COG4771">
    <property type="taxonomic scope" value="Bacteria"/>
</dbReference>
<proteinExistence type="predicted"/>
<evidence type="ECO:0000313" key="7">
    <source>
        <dbReference type="EMBL" id="EEN81971.1"/>
    </source>
</evidence>
<name>C3JCV3_POREA</name>
<protein>
    <submittedName>
        <fullName evidence="7">TonB-dependent receptor</fullName>
    </submittedName>
</protein>
<keyword evidence="7" id="KW-0675">Receptor</keyword>
<dbReference type="GO" id="GO:0009279">
    <property type="term" value="C:cell outer membrane"/>
    <property type="evidence" value="ECO:0007669"/>
    <property type="project" value="UniProtKB-SubCell"/>
</dbReference>
<dbReference type="Gene3D" id="2.40.170.20">
    <property type="entry name" value="TonB-dependent receptor, beta-barrel domain"/>
    <property type="match status" value="1"/>
</dbReference>
<keyword evidence="2" id="KW-0472">Membrane</keyword>
<evidence type="ECO:0000256" key="1">
    <source>
        <dbReference type="ARBA" id="ARBA00004442"/>
    </source>
</evidence>
<keyword evidence="3" id="KW-0998">Cell outer membrane</keyword>
<evidence type="ECO:0000256" key="2">
    <source>
        <dbReference type="ARBA" id="ARBA00023136"/>
    </source>
</evidence>
<dbReference type="EMBL" id="ACNN01000035">
    <property type="protein sequence ID" value="EEN81971.1"/>
    <property type="molecule type" value="Genomic_DNA"/>
</dbReference>
<sequence>MLLLSVMLSMLTAFAQEHVGGMVSGQVKSTSGEELINAIITFKNLQDSTKIYPTICDVQGRYHQELPYGEYSYVISYIEGNYTPEKNRVLVNKSNTEIPEINIKLKDKELNEVVVTAKRPFVSYNGSVARYNLSANPASIGGNILDGVKLIPGVQIQESGGLSIFGFYNLTVAVNRQVLRLSNEEIQAYLASLSVTDVEAVVIIRHPGPEYGMRGDAILNIITKKKPNEGTNTFISMDAIYRKLLSENARIRINYNKKNWRNYVSYHFFNTRHQETLTTSIGADTTTTNPYRGHSLQTGFEWQVSPKQLIEARGHLSLSKENIDYNHTNRIDMNRKVATLNLYHTLSEKNWDWKNYADYTFSSNGRNYFYGNTNNNSLQDRFHYLRIASDVVYWPTPTLGVLIGGSQNNMWFVTKSPMETDLLNNAYNESNTSAYLTVRYRNGSIDTYGGVQFNYDQRKGIAQERISHFDNTHHWQPYFNFAYDISRNHRISTSLQTYYRRPSFRDLMPYASYSGFLHRLGNPKLKNSTRYNLSLNYAYMKAATLEINLSNEKYPIIEYLTPYNGGYALTKTNLDYSRYLRIVAGAPIPIIYKEDGLQWIASTYLAYHVQQDKGDINALDYNRTFTAYYAQHKQSLNLPSQWYFDAQITYYSPLFLGVYKTEKQWWINFSISKRIQNWKFSLNGYDILNTNLAKGEIVGMENLISFVQNWHSPKITFGISCTLGNKSLKTSDRKNINSESRLSQSANEGMNLQQ</sequence>
<dbReference type="AlphaFoldDB" id="C3JCV3"/>
<evidence type="ECO:0000313" key="8">
    <source>
        <dbReference type="Proteomes" id="UP000004295"/>
    </source>
</evidence>
<dbReference type="InterPro" id="IPR041700">
    <property type="entry name" value="OMP_b-brl_3"/>
</dbReference>
<feature type="signal peptide" evidence="5">
    <location>
        <begin position="1"/>
        <end position="15"/>
    </location>
</feature>
<dbReference type="Proteomes" id="UP000004295">
    <property type="component" value="Unassembled WGS sequence"/>
</dbReference>
<feature type="region of interest" description="Disordered" evidence="4">
    <location>
        <begin position="734"/>
        <end position="754"/>
    </location>
</feature>
<evidence type="ECO:0000256" key="3">
    <source>
        <dbReference type="ARBA" id="ARBA00023237"/>
    </source>
</evidence>
<dbReference type="Gene3D" id="2.60.40.1120">
    <property type="entry name" value="Carboxypeptidase-like, regulatory domain"/>
    <property type="match status" value="1"/>
</dbReference>
<comment type="caution">
    <text evidence="7">The sequence shown here is derived from an EMBL/GenBank/DDBJ whole genome shotgun (WGS) entry which is preliminary data.</text>
</comment>
<dbReference type="SUPFAM" id="SSF49464">
    <property type="entry name" value="Carboxypeptidase regulatory domain-like"/>
    <property type="match status" value="1"/>
</dbReference>
<evidence type="ECO:0000259" key="6">
    <source>
        <dbReference type="Pfam" id="PF14905"/>
    </source>
</evidence>
<evidence type="ECO:0000256" key="5">
    <source>
        <dbReference type="SAM" id="SignalP"/>
    </source>
</evidence>
<feature type="compositionally biased region" description="Polar residues" evidence="4">
    <location>
        <begin position="737"/>
        <end position="754"/>
    </location>
</feature>
<dbReference type="SUPFAM" id="SSF56935">
    <property type="entry name" value="Porins"/>
    <property type="match status" value="1"/>
</dbReference>
<keyword evidence="5" id="KW-0732">Signal</keyword>
<keyword evidence="8" id="KW-1185">Reference proteome</keyword>
<dbReference type="InterPro" id="IPR036942">
    <property type="entry name" value="Beta-barrel_TonB_sf"/>
</dbReference>
<dbReference type="STRING" id="553175.POREN0001_1974"/>
<feature type="chain" id="PRO_5012452156" evidence="5">
    <location>
        <begin position="16"/>
        <end position="754"/>
    </location>
</feature>
<accession>C3JCV3</accession>
<dbReference type="Pfam" id="PF14905">
    <property type="entry name" value="OMP_b-brl_3"/>
    <property type="match status" value="1"/>
</dbReference>
<organism evidence="7 8">
    <name type="scientific">Porphyromonas endodontalis (strain ATCC 35406 / DSM 24491 / JCM 8526 / CCUG 16442 / BCRC 14492 / NCTC 13058 / HG 370)</name>
    <name type="common">Bacteroides endodontalis</name>
    <dbReference type="NCBI Taxonomy" id="553175"/>
    <lineage>
        <taxon>Bacteria</taxon>
        <taxon>Pseudomonadati</taxon>
        <taxon>Bacteroidota</taxon>
        <taxon>Bacteroidia</taxon>
        <taxon>Bacteroidales</taxon>
        <taxon>Porphyromonadaceae</taxon>
        <taxon>Porphyromonas</taxon>
    </lineage>
</organism>
<feature type="domain" description="Outer membrane protein beta-barrel" evidence="6">
    <location>
        <begin position="426"/>
        <end position="720"/>
    </location>
</feature>
<evidence type="ECO:0000256" key="4">
    <source>
        <dbReference type="SAM" id="MobiDB-lite"/>
    </source>
</evidence>
<reference evidence="7 8" key="1">
    <citation type="submission" date="2009-04" db="EMBL/GenBank/DDBJ databases">
        <authorList>
            <person name="Sebastian Y."/>
            <person name="Madupu R."/>
            <person name="Durkin A.S."/>
            <person name="Torralba M."/>
            <person name="Methe B."/>
            <person name="Sutton G.G."/>
            <person name="Strausberg R.L."/>
            <person name="Nelson K.E."/>
        </authorList>
    </citation>
    <scope>NUCLEOTIDE SEQUENCE [LARGE SCALE GENOMIC DNA]</scope>
    <source>
        <strain evidence="8">ATCC 35406 / BCRC 14492 / JCM 8526 / NCTC 13058 / HG 370</strain>
    </source>
</reference>
<dbReference type="InterPro" id="IPR008969">
    <property type="entry name" value="CarboxyPept-like_regulatory"/>
</dbReference>
<gene>
    <name evidence="7" type="ORF">POREN0001_1974</name>
</gene>